<sequence length="116" mass="12611">AENLRMEPLKECTSKSPLDATKPFFEAAEDLQESVEHLDAALCAWSERSCSEVSGTDTEAERTALLSISDDVRLQIEDFGQCLAAELKDGKMSAPDTNDSLGAALRFIQELDSVEG</sequence>
<reference evidence="1" key="1">
    <citation type="submission" date="2014-05" db="EMBL/GenBank/DDBJ databases">
        <title>The transcriptome of the halophilic microalga Tetraselmis sp. GSL018 isolated from the Great Salt Lake, Utah.</title>
        <authorList>
            <person name="Jinkerson R.E."/>
            <person name="D'Adamo S."/>
            <person name="Posewitz M.C."/>
        </authorList>
    </citation>
    <scope>NUCLEOTIDE SEQUENCE</scope>
    <source>
        <strain evidence="1">GSL018</strain>
    </source>
</reference>
<dbReference type="EMBL" id="GBEZ01023537">
    <property type="protein sequence ID" value="JAC63355.1"/>
    <property type="molecule type" value="Transcribed_RNA"/>
</dbReference>
<dbReference type="AlphaFoldDB" id="A0A061QY15"/>
<feature type="non-terminal residue" evidence="1">
    <location>
        <position position="1"/>
    </location>
</feature>
<evidence type="ECO:0000313" key="1">
    <source>
        <dbReference type="EMBL" id="JAC63355.1"/>
    </source>
</evidence>
<gene>
    <name evidence="1" type="ORF">TSPGSL018_20866</name>
</gene>
<protein>
    <submittedName>
        <fullName evidence="1">Uncharacterized protein</fullName>
    </submittedName>
</protein>
<accession>A0A061QY15</accession>
<feature type="non-terminal residue" evidence="1">
    <location>
        <position position="116"/>
    </location>
</feature>
<proteinExistence type="predicted"/>
<organism evidence="1">
    <name type="scientific">Tetraselmis sp. GSL018</name>
    <dbReference type="NCBI Taxonomy" id="582737"/>
    <lineage>
        <taxon>Eukaryota</taxon>
        <taxon>Viridiplantae</taxon>
        <taxon>Chlorophyta</taxon>
        <taxon>core chlorophytes</taxon>
        <taxon>Chlorodendrophyceae</taxon>
        <taxon>Chlorodendrales</taxon>
        <taxon>Chlorodendraceae</taxon>
        <taxon>Tetraselmis</taxon>
    </lineage>
</organism>
<name>A0A061QY15_9CHLO</name>